<dbReference type="InterPro" id="IPR008984">
    <property type="entry name" value="SMAD_FHA_dom_sf"/>
</dbReference>
<feature type="domain" description="FHA" evidence="2">
    <location>
        <begin position="32"/>
        <end position="80"/>
    </location>
</feature>
<dbReference type="GO" id="GO:0005634">
    <property type="term" value="C:nucleus"/>
    <property type="evidence" value="ECO:0007669"/>
    <property type="project" value="TreeGrafter"/>
</dbReference>
<keyword evidence="4" id="KW-1185">Reference proteome</keyword>
<dbReference type="EMBL" id="JWZX01000731">
    <property type="protein sequence ID" value="KOO35847.1"/>
    <property type="molecule type" value="Genomic_DNA"/>
</dbReference>
<dbReference type="PANTHER" id="PTHR16079">
    <property type="entry name" value="UBIQUITIN LIGASE PROTEIN CHFR"/>
    <property type="match status" value="1"/>
</dbReference>
<organism evidence="3 4">
    <name type="scientific">Chrysochromulina tobinii</name>
    <dbReference type="NCBI Taxonomy" id="1460289"/>
    <lineage>
        <taxon>Eukaryota</taxon>
        <taxon>Haptista</taxon>
        <taxon>Haptophyta</taxon>
        <taxon>Prymnesiophyceae</taxon>
        <taxon>Prymnesiales</taxon>
        <taxon>Chrysochromulinaceae</taxon>
        <taxon>Chrysochromulina</taxon>
    </lineage>
</organism>
<protein>
    <recommendedName>
        <fullName evidence="2">FHA domain-containing protein</fullName>
    </recommendedName>
</protein>
<gene>
    <name evidence="3" type="ORF">Ctob_010187</name>
</gene>
<sequence>MATMHSRIKSATLKCDVLAFSDVKLATDCTTVVIGRSRIADYRIEHPQVSGLQCTITLRQGILTLRDTSTNGTYVDGEEVGRDNTVELHQGSLVTLLVPSVDERDEEFGASIPAFSVHMSEDDKPVHPFNVRIFNAALAAPRAASPPLAPSAAASGGDAPRPATPYNG</sequence>
<evidence type="ECO:0000256" key="1">
    <source>
        <dbReference type="SAM" id="MobiDB-lite"/>
    </source>
</evidence>
<dbReference type="InterPro" id="IPR000253">
    <property type="entry name" value="FHA_dom"/>
</dbReference>
<accession>A0A0M0KB73</accession>
<dbReference type="GO" id="GO:0006511">
    <property type="term" value="P:ubiquitin-dependent protein catabolic process"/>
    <property type="evidence" value="ECO:0007669"/>
    <property type="project" value="TreeGrafter"/>
</dbReference>
<dbReference type="Proteomes" id="UP000037460">
    <property type="component" value="Unassembled WGS sequence"/>
</dbReference>
<dbReference type="SUPFAM" id="SSF49879">
    <property type="entry name" value="SMAD/FHA domain"/>
    <property type="match status" value="1"/>
</dbReference>
<evidence type="ECO:0000313" key="4">
    <source>
        <dbReference type="Proteomes" id="UP000037460"/>
    </source>
</evidence>
<dbReference type="SMART" id="SM00240">
    <property type="entry name" value="FHA"/>
    <property type="match status" value="1"/>
</dbReference>
<dbReference type="OrthoDB" id="687730at2759"/>
<dbReference type="PANTHER" id="PTHR16079:SF4">
    <property type="entry name" value="E3 UBIQUITIN-PROTEIN LIGASE CHFR"/>
    <property type="match status" value="1"/>
</dbReference>
<evidence type="ECO:0000313" key="3">
    <source>
        <dbReference type="EMBL" id="KOO35847.1"/>
    </source>
</evidence>
<dbReference type="PROSITE" id="PS50006">
    <property type="entry name" value="FHA_DOMAIN"/>
    <property type="match status" value="1"/>
</dbReference>
<dbReference type="Gene3D" id="2.60.200.20">
    <property type="match status" value="1"/>
</dbReference>
<evidence type="ECO:0000259" key="2">
    <source>
        <dbReference type="PROSITE" id="PS50006"/>
    </source>
</evidence>
<comment type="caution">
    <text evidence="3">The sequence shown here is derived from an EMBL/GenBank/DDBJ whole genome shotgun (WGS) entry which is preliminary data.</text>
</comment>
<feature type="compositionally biased region" description="Low complexity" evidence="1">
    <location>
        <begin position="145"/>
        <end position="161"/>
    </location>
</feature>
<dbReference type="CDD" id="cd00060">
    <property type="entry name" value="FHA"/>
    <property type="match status" value="1"/>
</dbReference>
<dbReference type="AlphaFoldDB" id="A0A0M0KB73"/>
<proteinExistence type="predicted"/>
<feature type="region of interest" description="Disordered" evidence="1">
    <location>
        <begin position="145"/>
        <end position="168"/>
    </location>
</feature>
<dbReference type="GO" id="GO:0016567">
    <property type="term" value="P:protein ubiquitination"/>
    <property type="evidence" value="ECO:0007669"/>
    <property type="project" value="TreeGrafter"/>
</dbReference>
<dbReference type="Pfam" id="PF00498">
    <property type="entry name" value="FHA"/>
    <property type="match status" value="1"/>
</dbReference>
<dbReference type="GO" id="GO:0004842">
    <property type="term" value="F:ubiquitin-protein transferase activity"/>
    <property type="evidence" value="ECO:0007669"/>
    <property type="project" value="TreeGrafter"/>
</dbReference>
<reference evidence="4" key="1">
    <citation type="journal article" date="2015" name="PLoS Genet.">
        <title>Genome Sequence and Transcriptome Analyses of Chrysochromulina tobin: Metabolic Tools for Enhanced Algal Fitness in the Prominent Order Prymnesiales (Haptophyceae).</title>
        <authorList>
            <person name="Hovde B.T."/>
            <person name="Deodato C.R."/>
            <person name="Hunsperger H.M."/>
            <person name="Ryken S.A."/>
            <person name="Yost W."/>
            <person name="Jha R.K."/>
            <person name="Patterson J."/>
            <person name="Monnat R.J. Jr."/>
            <person name="Barlow S.B."/>
            <person name="Starkenburg S.R."/>
            <person name="Cattolico R.A."/>
        </authorList>
    </citation>
    <scope>NUCLEOTIDE SEQUENCE</scope>
    <source>
        <strain evidence="4">CCMP291</strain>
    </source>
</reference>
<dbReference type="InterPro" id="IPR052256">
    <property type="entry name" value="E3_ubiquitin-ligase_CHFR"/>
</dbReference>
<name>A0A0M0KB73_9EUKA</name>